<dbReference type="Gene3D" id="2.170.140.10">
    <property type="entry name" value="Chitin binding domain"/>
    <property type="match status" value="3"/>
</dbReference>
<dbReference type="InterPro" id="IPR002557">
    <property type="entry name" value="Chitin-bd_dom"/>
</dbReference>
<gene>
    <name evidence="7" type="ORF">HAZT_HAZT011272</name>
</gene>
<sequence length="268" mass="29247">MILSQLVFNPDRQAPEEKVPLQITFDQTNKAVCPESEGVYEDATFCDAYWVCKNGAATEKFCEDGLVFDPKKAGHADPCDTPHVVHCGTRQELQEPTFPNEFCPRKYGTFEHPDPKVCNVYYQCVNGVHTEVTCATGLYFNSTQGSCNWPAISQRTGCVDKPKMSSDGAFSCPGGTHLDANGIAVPHPSFPNADDCSKFYVCLNGETPQEASCDKGLVFDERSMICALPETVPECEGWYANDPAFAHYYDSAPATGRADPGRQDVAGG</sequence>
<dbReference type="PANTHER" id="PTHR23301">
    <property type="entry name" value="CHITIN BINDING PERITROPHIN-A"/>
    <property type="match status" value="1"/>
</dbReference>
<dbReference type="EMBL" id="JQDR03008251">
    <property type="protein sequence ID" value="KAA0197413.1"/>
    <property type="molecule type" value="Genomic_DNA"/>
</dbReference>
<keyword evidence="5" id="KW-0325">Glycoprotein</keyword>
<dbReference type="Pfam" id="PF01607">
    <property type="entry name" value="CBM_14"/>
    <property type="match status" value="3"/>
</dbReference>
<dbReference type="SMART" id="SM00494">
    <property type="entry name" value="ChtBD2"/>
    <property type="match status" value="3"/>
</dbReference>
<accession>A0A6A0H2R7</accession>
<keyword evidence="4" id="KW-1015">Disulfide bond</keyword>
<evidence type="ECO:0000256" key="1">
    <source>
        <dbReference type="ARBA" id="ARBA00022669"/>
    </source>
</evidence>
<evidence type="ECO:0000256" key="4">
    <source>
        <dbReference type="ARBA" id="ARBA00023157"/>
    </source>
</evidence>
<organism evidence="7">
    <name type="scientific">Hyalella azteca</name>
    <name type="common">Amphipod</name>
    <dbReference type="NCBI Taxonomy" id="294128"/>
    <lineage>
        <taxon>Eukaryota</taxon>
        <taxon>Metazoa</taxon>
        <taxon>Ecdysozoa</taxon>
        <taxon>Arthropoda</taxon>
        <taxon>Crustacea</taxon>
        <taxon>Multicrustacea</taxon>
        <taxon>Malacostraca</taxon>
        <taxon>Eumalacostraca</taxon>
        <taxon>Peracarida</taxon>
        <taxon>Amphipoda</taxon>
        <taxon>Senticaudata</taxon>
        <taxon>Talitrida</taxon>
        <taxon>Talitroidea</taxon>
        <taxon>Hyalellidae</taxon>
        <taxon>Hyalella</taxon>
    </lineage>
</organism>
<protein>
    <submittedName>
        <fullName evidence="7">Cuticle Protein CPAP3</fullName>
    </submittedName>
</protein>
<evidence type="ECO:0000256" key="5">
    <source>
        <dbReference type="ARBA" id="ARBA00023180"/>
    </source>
</evidence>
<feature type="domain" description="Chitin-binding type-2" evidence="6">
    <location>
        <begin position="30"/>
        <end position="89"/>
    </location>
</feature>
<evidence type="ECO:0000256" key="3">
    <source>
        <dbReference type="ARBA" id="ARBA00022737"/>
    </source>
</evidence>
<dbReference type="PROSITE" id="PS50940">
    <property type="entry name" value="CHIT_BIND_II"/>
    <property type="match status" value="3"/>
</dbReference>
<keyword evidence="2" id="KW-0732">Signal</keyword>
<dbReference type="GO" id="GO:0008061">
    <property type="term" value="F:chitin binding"/>
    <property type="evidence" value="ECO:0007669"/>
    <property type="project" value="UniProtKB-KW"/>
</dbReference>
<name>A0A6A0H2R7_HYAAZ</name>
<dbReference type="InterPro" id="IPR051940">
    <property type="entry name" value="Chitin_bind-dev_reg"/>
</dbReference>
<evidence type="ECO:0000259" key="6">
    <source>
        <dbReference type="PROSITE" id="PS50940"/>
    </source>
</evidence>
<feature type="domain" description="Chitin-binding type-2" evidence="6">
    <location>
        <begin position="100"/>
        <end position="160"/>
    </location>
</feature>
<keyword evidence="1" id="KW-0147">Chitin-binding</keyword>
<keyword evidence="3" id="KW-0677">Repeat</keyword>
<dbReference type="PANTHER" id="PTHR23301:SF110">
    <property type="entry name" value="LD43683P-RELATED"/>
    <property type="match status" value="1"/>
</dbReference>
<dbReference type="GO" id="GO:0005576">
    <property type="term" value="C:extracellular region"/>
    <property type="evidence" value="ECO:0007669"/>
    <property type="project" value="InterPro"/>
</dbReference>
<reference evidence="7" key="1">
    <citation type="submission" date="2014-08" db="EMBL/GenBank/DDBJ databases">
        <authorList>
            <person name="Murali S."/>
            <person name="Richards S."/>
            <person name="Bandaranaike D."/>
            <person name="Bellair M."/>
            <person name="Blankenburg K."/>
            <person name="Chao H."/>
            <person name="Dinh H."/>
            <person name="Doddapaneni H."/>
            <person name="Dugan-Rocha S."/>
            <person name="Elkadiri S."/>
            <person name="Gnanaolivu R."/>
            <person name="Hughes D."/>
            <person name="Lee S."/>
            <person name="Li M."/>
            <person name="Ming W."/>
            <person name="Munidasa M."/>
            <person name="Muniz J."/>
            <person name="Nguyen L."/>
            <person name="Osuji N."/>
            <person name="Pu L.-L."/>
            <person name="Puazo M."/>
            <person name="Skinner E."/>
            <person name="Qu C."/>
            <person name="Quiroz J."/>
            <person name="Raj R."/>
            <person name="Weissenberger G."/>
            <person name="Xin Y."/>
            <person name="Zou X."/>
            <person name="Han Y."/>
            <person name="Worley K."/>
            <person name="Muzny D."/>
            <person name="Gibbs R."/>
        </authorList>
    </citation>
    <scope>NUCLEOTIDE SEQUENCE</scope>
    <source>
        <strain evidence="7">HAZT.00-mixed</strain>
        <tissue evidence="7">Whole organism</tissue>
    </source>
</reference>
<evidence type="ECO:0000313" key="7">
    <source>
        <dbReference type="EMBL" id="KAA0197413.1"/>
    </source>
</evidence>
<reference evidence="7" key="2">
    <citation type="journal article" date="2018" name="Environ. Sci. Technol.">
        <title>The Toxicogenome of Hyalella azteca: A Model for Sediment Ecotoxicology and Evolutionary Toxicology.</title>
        <authorList>
            <person name="Poynton H.C."/>
            <person name="Hasenbein S."/>
            <person name="Benoit J.B."/>
            <person name="Sepulveda M.S."/>
            <person name="Poelchau M.F."/>
            <person name="Hughes D.S.T."/>
            <person name="Murali S.C."/>
            <person name="Chen S."/>
            <person name="Glastad K.M."/>
            <person name="Goodisman M.A.D."/>
            <person name="Werren J.H."/>
            <person name="Vineis J.H."/>
            <person name="Bowen J.L."/>
            <person name="Friedrich M."/>
            <person name="Jones J."/>
            <person name="Robertson H.M."/>
            <person name="Feyereisen R."/>
            <person name="Mechler-Hickson A."/>
            <person name="Mathers N."/>
            <person name="Lee C.E."/>
            <person name="Colbourne J.K."/>
            <person name="Biales A."/>
            <person name="Johnston J.S."/>
            <person name="Wellborn G.A."/>
            <person name="Rosendale A.J."/>
            <person name="Cridge A.G."/>
            <person name="Munoz-Torres M.C."/>
            <person name="Bain P.A."/>
            <person name="Manny A.R."/>
            <person name="Major K.M."/>
            <person name="Lambert F.N."/>
            <person name="Vulpe C.D."/>
            <person name="Tuck P."/>
            <person name="Blalock B.J."/>
            <person name="Lin Y.Y."/>
            <person name="Smith M.E."/>
            <person name="Ochoa-Acuna H."/>
            <person name="Chen M.M."/>
            <person name="Childers C.P."/>
            <person name="Qu J."/>
            <person name="Dugan S."/>
            <person name="Lee S.L."/>
            <person name="Chao H."/>
            <person name="Dinh H."/>
            <person name="Han Y."/>
            <person name="Doddapaneni H."/>
            <person name="Worley K.C."/>
            <person name="Muzny D.M."/>
            <person name="Gibbs R.A."/>
            <person name="Richards S."/>
        </authorList>
    </citation>
    <scope>NUCLEOTIDE SEQUENCE</scope>
    <source>
        <strain evidence="7">HAZT.00-mixed</strain>
        <tissue evidence="7">Whole organism</tissue>
    </source>
</reference>
<feature type="domain" description="Chitin-binding type-2" evidence="6">
    <location>
        <begin position="169"/>
        <end position="237"/>
    </location>
</feature>
<dbReference type="InterPro" id="IPR036508">
    <property type="entry name" value="Chitin-bd_dom_sf"/>
</dbReference>
<evidence type="ECO:0000256" key="2">
    <source>
        <dbReference type="ARBA" id="ARBA00022729"/>
    </source>
</evidence>
<dbReference type="SUPFAM" id="SSF57625">
    <property type="entry name" value="Invertebrate chitin-binding proteins"/>
    <property type="match status" value="3"/>
</dbReference>
<comment type="caution">
    <text evidence="7">The sequence shown here is derived from an EMBL/GenBank/DDBJ whole genome shotgun (WGS) entry which is preliminary data.</text>
</comment>
<dbReference type="Proteomes" id="UP000711488">
    <property type="component" value="Unassembled WGS sequence"/>
</dbReference>
<dbReference type="OrthoDB" id="439917at2759"/>
<proteinExistence type="predicted"/>
<dbReference type="AlphaFoldDB" id="A0A6A0H2R7"/>
<reference evidence="7" key="3">
    <citation type="submission" date="2019-06" db="EMBL/GenBank/DDBJ databases">
        <authorList>
            <person name="Poynton C."/>
            <person name="Hasenbein S."/>
            <person name="Benoit J.B."/>
            <person name="Sepulveda M.S."/>
            <person name="Poelchau M.F."/>
            <person name="Murali S.C."/>
            <person name="Chen S."/>
            <person name="Glastad K.M."/>
            <person name="Werren J.H."/>
            <person name="Vineis J.H."/>
            <person name="Bowen J.L."/>
            <person name="Friedrich M."/>
            <person name="Jones J."/>
            <person name="Robertson H.M."/>
            <person name="Feyereisen R."/>
            <person name="Mechler-Hickson A."/>
            <person name="Mathers N."/>
            <person name="Lee C.E."/>
            <person name="Colbourne J.K."/>
            <person name="Biales A."/>
            <person name="Johnston J.S."/>
            <person name="Wellborn G.A."/>
            <person name="Rosendale A.J."/>
            <person name="Cridge A.G."/>
            <person name="Munoz-Torres M.C."/>
            <person name="Bain P.A."/>
            <person name="Manny A.R."/>
            <person name="Major K.M."/>
            <person name="Lambert F.N."/>
            <person name="Vulpe C.D."/>
            <person name="Tuck P."/>
            <person name="Blalock B.J."/>
            <person name="Lin Y.-Y."/>
            <person name="Smith M.E."/>
            <person name="Ochoa-Acuna H."/>
            <person name="Chen M.-J.M."/>
            <person name="Childers C.P."/>
            <person name="Qu J."/>
            <person name="Dugan S."/>
            <person name="Lee S.L."/>
            <person name="Chao H."/>
            <person name="Dinh H."/>
            <person name="Han Y."/>
            <person name="Doddapaneni H."/>
            <person name="Worley K.C."/>
            <person name="Muzny D.M."/>
            <person name="Gibbs R.A."/>
            <person name="Richards S."/>
        </authorList>
    </citation>
    <scope>NUCLEOTIDE SEQUENCE</scope>
    <source>
        <strain evidence="7">HAZT.00-mixed</strain>
        <tissue evidence="7">Whole organism</tissue>
    </source>
</reference>